<dbReference type="EMBL" id="JBHSJG010000003">
    <property type="protein sequence ID" value="MFC4986328.1"/>
    <property type="molecule type" value="Genomic_DNA"/>
</dbReference>
<dbReference type="RefSeq" id="WP_224830208.1">
    <property type="nucleotide sequence ID" value="NZ_JAIVEF010000013.1"/>
</dbReference>
<sequence length="88" mass="10053">MSSSDNPEKALEQFQSLALVEDGWIPTRGYLILVVDRDADAGLFDLLDIAKRFDMDGDIRLITDVRHDDELRDTIHLESIDRVEPPRS</sequence>
<evidence type="ECO:0000313" key="2">
    <source>
        <dbReference type="Proteomes" id="UP001595925"/>
    </source>
</evidence>
<protein>
    <submittedName>
        <fullName evidence="1">Uncharacterized protein</fullName>
    </submittedName>
</protein>
<accession>A0ABD5Q9I4</accession>
<evidence type="ECO:0000313" key="1">
    <source>
        <dbReference type="EMBL" id="MFC4986328.1"/>
    </source>
</evidence>
<dbReference type="AlphaFoldDB" id="A0ABD5Q9I4"/>
<comment type="caution">
    <text evidence="1">The sequence shown here is derived from an EMBL/GenBank/DDBJ whole genome shotgun (WGS) entry which is preliminary data.</text>
</comment>
<organism evidence="1 2">
    <name type="scientific">Saliphagus infecundisoli</name>
    <dbReference type="NCBI Taxonomy" id="1849069"/>
    <lineage>
        <taxon>Archaea</taxon>
        <taxon>Methanobacteriati</taxon>
        <taxon>Methanobacteriota</taxon>
        <taxon>Stenosarchaea group</taxon>
        <taxon>Halobacteria</taxon>
        <taxon>Halobacteriales</taxon>
        <taxon>Natrialbaceae</taxon>
        <taxon>Saliphagus</taxon>
    </lineage>
</organism>
<reference evidence="1 2" key="1">
    <citation type="journal article" date="2019" name="Int. J. Syst. Evol. Microbiol.">
        <title>The Global Catalogue of Microorganisms (GCM) 10K type strain sequencing project: providing services to taxonomists for standard genome sequencing and annotation.</title>
        <authorList>
            <consortium name="The Broad Institute Genomics Platform"/>
            <consortium name="The Broad Institute Genome Sequencing Center for Infectious Disease"/>
            <person name="Wu L."/>
            <person name="Ma J."/>
        </authorList>
    </citation>
    <scope>NUCLEOTIDE SEQUENCE [LARGE SCALE GENOMIC DNA]</scope>
    <source>
        <strain evidence="1 2">CGMCC 1.15824</strain>
    </source>
</reference>
<proteinExistence type="predicted"/>
<dbReference type="Proteomes" id="UP001595925">
    <property type="component" value="Unassembled WGS sequence"/>
</dbReference>
<name>A0ABD5Q9I4_9EURY</name>
<gene>
    <name evidence="1" type="ORF">ACFPFO_00765</name>
</gene>
<keyword evidence="2" id="KW-1185">Reference proteome</keyword>